<sequence length="99" mass="10675">MKILFIGDGTLSQGYSLSGVKGIPVSSKEDFLKSLESALKMDDVGVILVDSDYSSMAREVISSLKIKQVLPVIIEVPGRKTSAEVDLKSIISRMMGVKV</sequence>
<dbReference type="EMBL" id="QNVH01000001">
    <property type="protein sequence ID" value="TDA40281.1"/>
    <property type="molecule type" value="Genomic_DNA"/>
</dbReference>
<gene>
    <name evidence="4" type="ORF">DSO08_00320</name>
</gene>
<evidence type="ECO:0000313" key="4">
    <source>
        <dbReference type="EMBL" id="TDA40281.1"/>
    </source>
</evidence>
<dbReference type="SUPFAM" id="SSF159468">
    <property type="entry name" value="AtpF-like"/>
    <property type="match status" value="1"/>
</dbReference>
<organism evidence="4 5">
    <name type="scientific">Thermoproteota archaeon</name>
    <dbReference type="NCBI Taxonomy" id="2056631"/>
    <lineage>
        <taxon>Archaea</taxon>
        <taxon>Thermoproteota</taxon>
    </lineage>
</organism>
<keyword evidence="2" id="KW-0813">Transport</keyword>
<comment type="similarity">
    <text evidence="1">Belongs to the V-ATPase F subunit family.</text>
</comment>
<evidence type="ECO:0008006" key="6">
    <source>
        <dbReference type="Google" id="ProtNLM"/>
    </source>
</evidence>
<proteinExistence type="inferred from homology"/>
<evidence type="ECO:0000256" key="1">
    <source>
        <dbReference type="ARBA" id="ARBA00010148"/>
    </source>
</evidence>
<dbReference type="Gene3D" id="3.40.50.10580">
    <property type="entry name" value="ATPase, V1 complex, subunit F"/>
    <property type="match status" value="1"/>
</dbReference>
<reference evidence="4 5" key="1">
    <citation type="journal article" date="2019" name="Nat. Microbiol.">
        <title>Expanding anaerobic alkane metabolism in the domain of Archaea.</title>
        <authorList>
            <person name="Wang Y."/>
            <person name="Wegener G."/>
            <person name="Hou J."/>
            <person name="Wang F."/>
            <person name="Xiao X."/>
        </authorList>
    </citation>
    <scope>NUCLEOTIDE SEQUENCE [LARGE SCALE GENOMIC DNA]</scope>
    <source>
        <strain evidence="4">WYZ-LMO10</strain>
    </source>
</reference>
<dbReference type="AlphaFoldDB" id="A0A523BH68"/>
<keyword evidence="3" id="KW-0406">Ion transport</keyword>
<evidence type="ECO:0000256" key="2">
    <source>
        <dbReference type="ARBA" id="ARBA00022448"/>
    </source>
</evidence>
<protein>
    <recommendedName>
        <fullName evidence="6">V-type ATP synthase subunit F</fullName>
    </recommendedName>
</protein>
<accession>A0A523BH68</accession>
<comment type="caution">
    <text evidence="4">The sequence shown here is derived from an EMBL/GenBank/DDBJ whole genome shotgun (WGS) entry which is preliminary data.</text>
</comment>
<evidence type="ECO:0000256" key="3">
    <source>
        <dbReference type="ARBA" id="ARBA00023065"/>
    </source>
</evidence>
<evidence type="ECO:0000313" key="5">
    <source>
        <dbReference type="Proteomes" id="UP000315399"/>
    </source>
</evidence>
<dbReference type="GO" id="GO:0046961">
    <property type="term" value="F:proton-transporting ATPase activity, rotational mechanism"/>
    <property type="evidence" value="ECO:0007669"/>
    <property type="project" value="InterPro"/>
</dbReference>
<dbReference type="InterPro" id="IPR008218">
    <property type="entry name" value="ATPase_V1-cplx_f_g_su"/>
</dbReference>
<dbReference type="InterPro" id="IPR036906">
    <property type="entry name" value="ATPase_V1_fsu_sf"/>
</dbReference>
<dbReference type="Pfam" id="PF01990">
    <property type="entry name" value="ATP-synt_F"/>
    <property type="match status" value="1"/>
</dbReference>
<dbReference type="Proteomes" id="UP000315399">
    <property type="component" value="Unassembled WGS sequence"/>
</dbReference>
<name>A0A523BH68_9CREN</name>